<dbReference type="AlphaFoldDB" id="A0A1V4IGQ9"/>
<name>A0A1V4IGQ9_9CLOT</name>
<proteinExistence type="predicted"/>
<reference evidence="1 2" key="1">
    <citation type="submission" date="2017-03" db="EMBL/GenBank/DDBJ databases">
        <title>Genome sequence of Clostridium oryzae DSM 28571.</title>
        <authorList>
            <person name="Poehlein A."/>
            <person name="Daniel R."/>
        </authorList>
    </citation>
    <scope>NUCLEOTIDE SEQUENCE [LARGE SCALE GENOMIC DNA]</scope>
    <source>
        <strain evidence="1 2">DSM 28571</strain>
    </source>
</reference>
<gene>
    <name evidence="1" type="ORF">CLORY_34460</name>
</gene>
<evidence type="ECO:0000313" key="1">
    <source>
        <dbReference type="EMBL" id="OPJ59116.1"/>
    </source>
</evidence>
<dbReference type="EMBL" id="MZGV01000050">
    <property type="protein sequence ID" value="OPJ59116.1"/>
    <property type="molecule type" value="Genomic_DNA"/>
</dbReference>
<dbReference type="Proteomes" id="UP000190080">
    <property type="component" value="Unassembled WGS sequence"/>
</dbReference>
<protein>
    <submittedName>
        <fullName evidence="1">Uncharacterized protein</fullName>
    </submittedName>
</protein>
<accession>A0A1V4IGQ9</accession>
<evidence type="ECO:0000313" key="2">
    <source>
        <dbReference type="Proteomes" id="UP000190080"/>
    </source>
</evidence>
<comment type="caution">
    <text evidence="1">The sequence shown here is derived from an EMBL/GenBank/DDBJ whole genome shotgun (WGS) entry which is preliminary data.</text>
</comment>
<keyword evidence="2" id="KW-1185">Reference proteome</keyword>
<organism evidence="1 2">
    <name type="scientific">Clostridium oryzae</name>
    <dbReference type="NCBI Taxonomy" id="1450648"/>
    <lineage>
        <taxon>Bacteria</taxon>
        <taxon>Bacillati</taxon>
        <taxon>Bacillota</taxon>
        <taxon>Clostridia</taxon>
        <taxon>Eubacteriales</taxon>
        <taxon>Clostridiaceae</taxon>
        <taxon>Clostridium</taxon>
    </lineage>
</organism>
<sequence length="246" mass="28035">MRCSSNPAERLNEILLRAKDFGKKDLTVSDMWADVFEIDREDKSRILSCIANVIMLTENVKKDIEGLRKGNRDSLVRGILKLQHIFIRMDLSAKPGSFINQIDELMLNTVEGCSLVLDVAFDYKQLEQEQLDTVKVKINNIIQQVLDSVIPDEMKNFIVLRLNEIDFAIINYKISGLEGLKAAINKCAGEIFLDDTICREVNKNNEKVKVIVEKVLSILRNINTVVTFSCNTIPIMSKRITDIFLK</sequence>